<dbReference type="GO" id="GO:0042802">
    <property type="term" value="F:identical protein binding"/>
    <property type="evidence" value="ECO:0007669"/>
    <property type="project" value="TreeGrafter"/>
</dbReference>
<feature type="transmembrane region" description="Helical" evidence="1">
    <location>
        <begin position="158"/>
        <end position="179"/>
    </location>
</feature>
<dbReference type="InterPro" id="IPR032834">
    <property type="entry name" value="NatK-like_C"/>
</dbReference>
<comment type="caution">
    <text evidence="3">The sequence shown here is derived from an EMBL/GenBank/DDBJ whole genome shotgun (WGS) entry which is preliminary data.</text>
</comment>
<dbReference type="PANTHER" id="PTHR40448">
    <property type="entry name" value="TWO-COMPONENT SENSOR HISTIDINE KINASE"/>
    <property type="match status" value="1"/>
</dbReference>
<dbReference type="Proteomes" id="UP000093694">
    <property type="component" value="Unassembled WGS sequence"/>
</dbReference>
<reference evidence="3 5" key="1">
    <citation type="journal article" date="2015" name="Biotechnol. Bioeng.">
        <title>Genome sequence and phenotypic characterization of Caulobacter segnis.</title>
        <authorList>
            <person name="Patel S."/>
            <person name="Fletcher B."/>
            <person name="Scott D.C."/>
            <person name="Ely B."/>
        </authorList>
    </citation>
    <scope>NUCLEOTIDE SEQUENCE [LARGE SCALE GENOMIC DNA]</scope>
    <source>
        <strain evidence="3 5">PS02</strain>
    </source>
</reference>
<dbReference type="EMBL" id="LROR01000041">
    <property type="protein sequence ID" value="OBR94550.1"/>
    <property type="molecule type" value="Genomic_DNA"/>
</dbReference>
<dbReference type="Pfam" id="PF14501">
    <property type="entry name" value="HATPase_c_5"/>
    <property type="match status" value="1"/>
</dbReference>
<keyword evidence="1" id="KW-0472">Membrane</keyword>
<sequence>MIIKKFPISKLFTDVIFPSLQVSLLCCISIYILFKDKVTLNVMKKYFLISFVVGVVLQTGSYTIILPIFTILIIFLLKNSKDIKSTIEILITIFTIYFINIMYNGILKLDVYKTISFKNCIVELIIILFFTLLIYIIKKHIPCKLRKSRKISLQQIRYRMILSISIPIALSIFFIYPLVDSASYYGIYFIIECYLPLGIPLISIILILIIIYNYDKSLKIEIDLKREIEEKYRIEEYAHVVEEMYSETRKFKHDYINMLIPLKEYIDTSNVNDLKDFFYDNVLNIDKDIKWNNTNIDKLKHIKILPLKALISTKLIKALSSRINIKVEIVEDISQISMNIMDLCRILGILLDNAIEASIKCNLPKLYFCICVKKDYVIIAVHNNFGNTKPVIHKIYEKGFSTKGDGRGLGLYILKDTIDTKYNNVFINTSVEGNMFIQELWIKNMHGTS</sequence>
<feature type="transmembrane region" description="Helical" evidence="1">
    <location>
        <begin position="115"/>
        <end position="137"/>
    </location>
</feature>
<evidence type="ECO:0000313" key="5">
    <source>
        <dbReference type="Proteomes" id="UP000077384"/>
    </source>
</evidence>
<accession>A0A166SPU6</accession>
<dbReference type="EMBL" id="LITQ01000018">
    <property type="protein sequence ID" value="OAA92624.1"/>
    <property type="molecule type" value="Genomic_DNA"/>
</dbReference>
<name>A0A166SPU6_9CLOT</name>
<keyword evidence="1" id="KW-1133">Transmembrane helix</keyword>
<feature type="transmembrane region" description="Helical" evidence="1">
    <location>
        <begin position="12"/>
        <end position="34"/>
    </location>
</feature>
<protein>
    <submittedName>
        <fullName evidence="3">Sensory histidine kinase DcuS</fullName>
    </submittedName>
</protein>
<keyword evidence="3" id="KW-0418">Kinase</keyword>
<proteinExistence type="predicted"/>
<dbReference type="Proteomes" id="UP000077384">
    <property type="component" value="Unassembled WGS sequence"/>
</dbReference>
<dbReference type="PANTHER" id="PTHR40448:SF1">
    <property type="entry name" value="TWO-COMPONENT SENSOR HISTIDINE KINASE"/>
    <property type="match status" value="1"/>
</dbReference>
<evidence type="ECO:0000313" key="3">
    <source>
        <dbReference type="EMBL" id="OAA92624.1"/>
    </source>
</evidence>
<feature type="transmembrane region" description="Helical" evidence="1">
    <location>
        <begin position="185"/>
        <end position="212"/>
    </location>
</feature>
<dbReference type="PATRIC" id="fig|1705578.3.peg.1102"/>
<reference evidence="4 6" key="2">
    <citation type="journal article" date="2016" name="Front. Microbiol.">
        <title>Industrial Acetogenic Biocatalysts: A Comparative Metabolic and Genomic Analysis.</title>
        <authorList>
            <person name="Bengelsdorf F."/>
            <person name="Poehlein A."/>
            <person name="Sonja S."/>
            <person name="Erz C."/>
            <person name="Hummel T."/>
            <person name="Hoffmeister S."/>
            <person name="Daniel R."/>
            <person name="Durre P."/>
        </authorList>
    </citation>
    <scope>NUCLEOTIDE SEQUENCE [LARGE SCALE GENOMIC DNA]</scope>
    <source>
        <strain evidence="4 6">PTA-10522</strain>
    </source>
</reference>
<evidence type="ECO:0000259" key="2">
    <source>
        <dbReference type="Pfam" id="PF14501"/>
    </source>
</evidence>
<gene>
    <name evidence="4" type="ORF">CLCOS_17890</name>
    <name evidence="3" type="ORF">WX73_00716</name>
</gene>
<dbReference type="AlphaFoldDB" id="A0A166SPU6"/>
<feature type="transmembrane region" description="Helical" evidence="1">
    <location>
        <begin position="46"/>
        <end position="77"/>
    </location>
</feature>
<evidence type="ECO:0000256" key="1">
    <source>
        <dbReference type="SAM" id="Phobius"/>
    </source>
</evidence>
<feature type="domain" description="Sensor histidine kinase NatK-like C-terminal" evidence="2">
    <location>
        <begin position="338"/>
        <end position="442"/>
    </location>
</feature>
<dbReference type="Gene3D" id="3.30.565.10">
    <property type="entry name" value="Histidine kinase-like ATPase, C-terminal domain"/>
    <property type="match status" value="1"/>
</dbReference>
<feature type="transmembrane region" description="Helical" evidence="1">
    <location>
        <begin position="89"/>
        <end position="109"/>
    </location>
</feature>
<keyword evidence="1" id="KW-0812">Transmembrane</keyword>
<keyword evidence="6" id="KW-1185">Reference proteome</keyword>
<organism evidence="3 5">
    <name type="scientific">Clostridium coskatii</name>
    <dbReference type="NCBI Taxonomy" id="1705578"/>
    <lineage>
        <taxon>Bacteria</taxon>
        <taxon>Bacillati</taxon>
        <taxon>Bacillota</taxon>
        <taxon>Clostridia</taxon>
        <taxon>Eubacteriales</taxon>
        <taxon>Clostridiaceae</taxon>
        <taxon>Clostridium</taxon>
    </lineage>
</organism>
<dbReference type="GO" id="GO:0016301">
    <property type="term" value="F:kinase activity"/>
    <property type="evidence" value="ECO:0007669"/>
    <property type="project" value="UniProtKB-KW"/>
</dbReference>
<evidence type="ECO:0000313" key="6">
    <source>
        <dbReference type="Proteomes" id="UP000093694"/>
    </source>
</evidence>
<dbReference type="InterPro" id="IPR036890">
    <property type="entry name" value="HATPase_C_sf"/>
</dbReference>
<keyword evidence="3" id="KW-0808">Transferase</keyword>
<evidence type="ECO:0000313" key="4">
    <source>
        <dbReference type="EMBL" id="OBR94550.1"/>
    </source>
</evidence>
<dbReference type="RefSeq" id="WP_063601416.1">
    <property type="nucleotide sequence ID" value="NZ_LITQ01000018.1"/>
</dbReference>
<dbReference type="SUPFAM" id="SSF55874">
    <property type="entry name" value="ATPase domain of HSP90 chaperone/DNA topoisomerase II/histidine kinase"/>
    <property type="match status" value="1"/>
</dbReference>